<protein>
    <submittedName>
        <fullName evidence="2">Uncharacterized protein</fullName>
    </submittedName>
</protein>
<sequence>MRVPLSMDSGFRKEEEKRLGPLEGNSQLMRNLCNLIPT</sequence>
<organism evidence="2 3">
    <name type="scientific">Rubroshorea leprosula</name>
    <dbReference type="NCBI Taxonomy" id="152421"/>
    <lineage>
        <taxon>Eukaryota</taxon>
        <taxon>Viridiplantae</taxon>
        <taxon>Streptophyta</taxon>
        <taxon>Embryophyta</taxon>
        <taxon>Tracheophyta</taxon>
        <taxon>Spermatophyta</taxon>
        <taxon>Magnoliopsida</taxon>
        <taxon>eudicotyledons</taxon>
        <taxon>Gunneridae</taxon>
        <taxon>Pentapetalae</taxon>
        <taxon>rosids</taxon>
        <taxon>malvids</taxon>
        <taxon>Malvales</taxon>
        <taxon>Dipterocarpaceae</taxon>
        <taxon>Rubroshorea</taxon>
    </lineage>
</organism>
<proteinExistence type="predicted"/>
<evidence type="ECO:0000256" key="1">
    <source>
        <dbReference type="SAM" id="MobiDB-lite"/>
    </source>
</evidence>
<accession>A0AAV5LYW3</accession>
<name>A0AAV5LYW3_9ROSI</name>
<keyword evidence="3" id="KW-1185">Reference proteome</keyword>
<evidence type="ECO:0000313" key="3">
    <source>
        <dbReference type="Proteomes" id="UP001054252"/>
    </source>
</evidence>
<feature type="compositionally biased region" description="Basic and acidic residues" evidence="1">
    <location>
        <begin position="10"/>
        <end position="20"/>
    </location>
</feature>
<evidence type="ECO:0000313" key="2">
    <source>
        <dbReference type="EMBL" id="GKV41913.1"/>
    </source>
</evidence>
<dbReference type="EMBL" id="BPVZ01000154">
    <property type="protein sequence ID" value="GKV41913.1"/>
    <property type="molecule type" value="Genomic_DNA"/>
</dbReference>
<comment type="caution">
    <text evidence="2">The sequence shown here is derived from an EMBL/GenBank/DDBJ whole genome shotgun (WGS) entry which is preliminary data.</text>
</comment>
<dbReference type="Proteomes" id="UP001054252">
    <property type="component" value="Unassembled WGS sequence"/>
</dbReference>
<gene>
    <name evidence="2" type="ORF">SLEP1_g49383</name>
</gene>
<feature type="region of interest" description="Disordered" evidence="1">
    <location>
        <begin position="1"/>
        <end position="23"/>
    </location>
</feature>
<reference evidence="2 3" key="1">
    <citation type="journal article" date="2021" name="Commun. Biol.">
        <title>The genome of Shorea leprosula (Dipterocarpaceae) highlights the ecological relevance of drought in aseasonal tropical rainforests.</title>
        <authorList>
            <person name="Ng K.K.S."/>
            <person name="Kobayashi M.J."/>
            <person name="Fawcett J.A."/>
            <person name="Hatakeyama M."/>
            <person name="Paape T."/>
            <person name="Ng C.H."/>
            <person name="Ang C.C."/>
            <person name="Tnah L.H."/>
            <person name="Lee C.T."/>
            <person name="Nishiyama T."/>
            <person name="Sese J."/>
            <person name="O'Brien M.J."/>
            <person name="Copetti D."/>
            <person name="Mohd Noor M.I."/>
            <person name="Ong R.C."/>
            <person name="Putra M."/>
            <person name="Sireger I.Z."/>
            <person name="Indrioko S."/>
            <person name="Kosugi Y."/>
            <person name="Izuno A."/>
            <person name="Isagi Y."/>
            <person name="Lee S.L."/>
            <person name="Shimizu K.K."/>
        </authorList>
    </citation>
    <scope>NUCLEOTIDE SEQUENCE [LARGE SCALE GENOMIC DNA]</scope>
    <source>
        <strain evidence="2">214</strain>
    </source>
</reference>
<dbReference type="AlphaFoldDB" id="A0AAV5LYW3"/>